<comment type="caution">
    <text evidence="1">The sequence shown here is derived from an EMBL/GenBank/DDBJ whole genome shotgun (WGS) entry which is preliminary data.</text>
</comment>
<proteinExistence type="predicted"/>
<dbReference type="Proteomes" id="UP001141327">
    <property type="component" value="Unassembled WGS sequence"/>
</dbReference>
<dbReference type="EMBL" id="JAPMOS010000083">
    <property type="protein sequence ID" value="KAJ4456071.1"/>
    <property type="molecule type" value="Genomic_DNA"/>
</dbReference>
<gene>
    <name evidence="1" type="ORF">PAPYR_8835</name>
</gene>
<name>A0ABQ8U9S9_9EUKA</name>
<evidence type="ECO:0000313" key="2">
    <source>
        <dbReference type="Proteomes" id="UP001141327"/>
    </source>
</evidence>
<organism evidence="1 2">
    <name type="scientific">Paratrimastix pyriformis</name>
    <dbReference type="NCBI Taxonomy" id="342808"/>
    <lineage>
        <taxon>Eukaryota</taxon>
        <taxon>Metamonada</taxon>
        <taxon>Preaxostyla</taxon>
        <taxon>Paratrimastigidae</taxon>
        <taxon>Paratrimastix</taxon>
    </lineage>
</organism>
<keyword evidence="2" id="KW-1185">Reference proteome</keyword>
<accession>A0ABQ8U9S9</accession>
<reference evidence="1" key="1">
    <citation type="journal article" date="2022" name="bioRxiv">
        <title>Genomics of Preaxostyla Flagellates Illuminates Evolutionary Transitions and the Path Towards Mitochondrial Loss.</title>
        <authorList>
            <person name="Novak L.V.F."/>
            <person name="Treitli S.C."/>
            <person name="Pyrih J."/>
            <person name="Halakuc P."/>
            <person name="Pipaliya S.V."/>
            <person name="Vacek V."/>
            <person name="Brzon O."/>
            <person name="Soukal P."/>
            <person name="Eme L."/>
            <person name="Dacks J.B."/>
            <person name="Karnkowska A."/>
            <person name="Elias M."/>
            <person name="Hampl V."/>
        </authorList>
    </citation>
    <scope>NUCLEOTIDE SEQUENCE</scope>
    <source>
        <strain evidence="1">RCP-MX</strain>
    </source>
</reference>
<sequence>MKLWMIFRVAHSLGPDILVTFAGQRALESEENTLTTLTDSEGFSSDRSGTTRRVPIRTTQILWRGASASQHLGHVQAHYQVASRGAGASPGTHQVTLNAVIFLLDMAHGLNSLIDNPEYYYTAPSWETRRHGTRAPSGTDSLALEAMSEGPLIQHSSSALIGNA</sequence>
<evidence type="ECO:0000313" key="1">
    <source>
        <dbReference type="EMBL" id="KAJ4456071.1"/>
    </source>
</evidence>
<protein>
    <submittedName>
        <fullName evidence="1">Uncharacterized protein</fullName>
    </submittedName>
</protein>